<accession>A0A4R9JZA4</accession>
<feature type="chain" id="PRO_5020280057" evidence="1">
    <location>
        <begin position="18"/>
        <end position="374"/>
    </location>
</feature>
<evidence type="ECO:0000313" key="3">
    <source>
        <dbReference type="Proteomes" id="UP000297762"/>
    </source>
</evidence>
<dbReference type="AlphaFoldDB" id="A0A4R9JZA4"/>
<organism evidence="2 3">
    <name type="scientific">Leptospira sarikeiensis</name>
    <dbReference type="NCBI Taxonomy" id="2484943"/>
    <lineage>
        <taxon>Bacteria</taxon>
        <taxon>Pseudomonadati</taxon>
        <taxon>Spirochaetota</taxon>
        <taxon>Spirochaetia</taxon>
        <taxon>Leptospirales</taxon>
        <taxon>Leptospiraceae</taxon>
        <taxon>Leptospira</taxon>
    </lineage>
</organism>
<dbReference type="EMBL" id="RQGF01000035">
    <property type="protein sequence ID" value="TGL58719.1"/>
    <property type="molecule type" value="Genomic_DNA"/>
</dbReference>
<sequence length="374" mass="43553">MKLLLLILLLASHSIFADDDYRRQIFKAVNELRKIEEKSSNKELDKNNALMDENWALFKKNKSDSIRILKNILDEEIKKEKPSSLVILDLSWFLVLEDKNKNEYLPQLIKYYERIDFRSKIISFSSQQFFNFSLFLSEKQQPDFLKLIDERFLRHETGTFFIPQHMTSVSNHAQRTHLYGVYGNQSIKHLLNILESEKTITNRQSILSILRRICTSDCAIPISNLLEKEKDHESFVSGTYILLDNAGPIGKELYLKLSTGALSAKTKDYFDSEKEFAKNLTYEYLMNQIEQKFGKSNNQFNDKELLSETEKMINNAGSSTTLHPSDFINSTKDKEILIGKLLEARRKSFLRVNRHGLDDIDITNMVINTLNFKP</sequence>
<keyword evidence="1" id="KW-0732">Signal</keyword>
<gene>
    <name evidence="2" type="ORF">EHQ64_16845</name>
</gene>
<reference evidence="2" key="1">
    <citation type="journal article" date="2019" name="PLoS Negl. Trop. Dis.">
        <title>Revisiting the worldwide diversity of Leptospira species in the environment.</title>
        <authorList>
            <person name="Vincent A.T."/>
            <person name="Schiettekatte O."/>
            <person name="Bourhy P."/>
            <person name="Veyrier F.J."/>
            <person name="Picardeau M."/>
        </authorList>
    </citation>
    <scope>NUCLEOTIDE SEQUENCE [LARGE SCALE GENOMIC DNA]</scope>
    <source>
        <strain evidence="2">201702455</strain>
    </source>
</reference>
<dbReference type="OrthoDB" id="317555at2"/>
<name>A0A4R9JZA4_9LEPT</name>
<evidence type="ECO:0000313" key="2">
    <source>
        <dbReference type="EMBL" id="TGL58719.1"/>
    </source>
</evidence>
<proteinExistence type="predicted"/>
<keyword evidence="3" id="KW-1185">Reference proteome</keyword>
<feature type="signal peptide" evidence="1">
    <location>
        <begin position="1"/>
        <end position="17"/>
    </location>
</feature>
<dbReference type="Proteomes" id="UP000297762">
    <property type="component" value="Unassembled WGS sequence"/>
</dbReference>
<protein>
    <submittedName>
        <fullName evidence="2">Uncharacterized protein</fullName>
    </submittedName>
</protein>
<comment type="caution">
    <text evidence="2">The sequence shown here is derived from an EMBL/GenBank/DDBJ whole genome shotgun (WGS) entry which is preliminary data.</text>
</comment>
<dbReference type="RefSeq" id="WP_135650966.1">
    <property type="nucleotide sequence ID" value="NZ_RQGF01000035.1"/>
</dbReference>
<evidence type="ECO:0000256" key="1">
    <source>
        <dbReference type="SAM" id="SignalP"/>
    </source>
</evidence>